<keyword evidence="4" id="KW-1185">Reference proteome</keyword>
<dbReference type="Proteomes" id="UP000199501">
    <property type="component" value="Unassembled WGS sequence"/>
</dbReference>
<dbReference type="Gene3D" id="2.40.128.580">
    <property type="entry name" value="GXWXG domain"/>
    <property type="match status" value="1"/>
</dbReference>
<dbReference type="STRING" id="1271860.SAMN05216174_101218"/>
<accession>A0A1G6J324</accession>
<feature type="domain" description="DUF4334" evidence="2">
    <location>
        <begin position="97"/>
        <end position="158"/>
    </location>
</feature>
<sequence length="159" mass="17896">MIVTNDSARADFEKLRNTVGRVDPRELDALWPRLPVVRVEEILGLWRGTPLETGHKRLGYLREISWFGKHFVAPMDAKPLICHAADGSLRSEPADGGEASLWMAEYRGELTATMVYDRMPLLDHFKAAGPDTLLGVMNGKDTDFVSDDGHRLYFILDRA</sequence>
<dbReference type="Pfam" id="PF14231">
    <property type="entry name" value="GXWXG"/>
    <property type="match status" value="1"/>
</dbReference>
<organism evidence="3 4">
    <name type="scientific">Actinokineospora iranica</name>
    <dbReference type="NCBI Taxonomy" id="1271860"/>
    <lineage>
        <taxon>Bacteria</taxon>
        <taxon>Bacillati</taxon>
        <taxon>Actinomycetota</taxon>
        <taxon>Actinomycetes</taxon>
        <taxon>Pseudonocardiales</taxon>
        <taxon>Pseudonocardiaceae</taxon>
        <taxon>Actinokineospora</taxon>
    </lineage>
</organism>
<name>A0A1G6J324_9PSEU</name>
<reference evidence="4" key="1">
    <citation type="submission" date="2016-10" db="EMBL/GenBank/DDBJ databases">
        <authorList>
            <person name="Varghese N."/>
            <person name="Submissions S."/>
        </authorList>
    </citation>
    <scope>NUCLEOTIDE SEQUENCE [LARGE SCALE GENOMIC DNA]</scope>
    <source>
        <strain evidence="4">IBRC-M 10403</strain>
    </source>
</reference>
<evidence type="ECO:0000259" key="2">
    <source>
        <dbReference type="Pfam" id="PF14232"/>
    </source>
</evidence>
<dbReference type="InterPro" id="IPR025951">
    <property type="entry name" value="GXWXG_dom"/>
</dbReference>
<gene>
    <name evidence="3" type="ORF">SAMN05216174_101218</name>
</gene>
<evidence type="ECO:0000313" key="4">
    <source>
        <dbReference type="Proteomes" id="UP000199501"/>
    </source>
</evidence>
<dbReference type="EMBL" id="FMZZ01000001">
    <property type="protein sequence ID" value="SDC13252.1"/>
    <property type="molecule type" value="Genomic_DNA"/>
</dbReference>
<evidence type="ECO:0000259" key="1">
    <source>
        <dbReference type="Pfam" id="PF14231"/>
    </source>
</evidence>
<feature type="domain" description="GXWXG" evidence="1">
    <location>
        <begin position="29"/>
        <end position="87"/>
    </location>
</feature>
<evidence type="ECO:0000313" key="3">
    <source>
        <dbReference type="EMBL" id="SDC13252.1"/>
    </source>
</evidence>
<protein>
    <submittedName>
        <fullName evidence="3">GXWXG protein</fullName>
    </submittedName>
</protein>
<dbReference type="InterPro" id="IPR025568">
    <property type="entry name" value="DUF4334"/>
</dbReference>
<dbReference type="OrthoDB" id="8905397at2"/>
<proteinExistence type="predicted"/>
<dbReference type="Pfam" id="PF14232">
    <property type="entry name" value="DUF4334"/>
    <property type="match status" value="1"/>
</dbReference>
<dbReference type="AlphaFoldDB" id="A0A1G6J324"/>